<evidence type="ECO:0000313" key="1">
    <source>
        <dbReference type="EMBL" id="KAI3797022.1"/>
    </source>
</evidence>
<gene>
    <name evidence="1" type="ORF">L1987_39712</name>
</gene>
<organism evidence="1 2">
    <name type="scientific">Smallanthus sonchifolius</name>
    <dbReference type="NCBI Taxonomy" id="185202"/>
    <lineage>
        <taxon>Eukaryota</taxon>
        <taxon>Viridiplantae</taxon>
        <taxon>Streptophyta</taxon>
        <taxon>Embryophyta</taxon>
        <taxon>Tracheophyta</taxon>
        <taxon>Spermatophyta</taxon>
        <taxon>Magnoliopsida</taxon>
        <taxon>eudicotyledons</taxon>
        <taxon>Gunneridae</taxon>
        <taxon>Pentapetalae</taxon>
        <taxon>asterids</taxon>
        <taxon>campanulids</taxon>
        <taxon>Asterales</taxon>
        <taxon>Asteraceae</taxon>
        <taxon>Asteroideae</taxon>
        <taxon>Heliantheae alliance</taxon>
        <taxon>Millerieae</taxon>
        <taxon>Smallanthus</taxon>
    </lineage>
</organism>
<evidence type="ECO:0000313" key="2">
    <source>
        <dbReference type="Proteomes" id="UP001056120"/>
    </source>
</evidence>
<keyword evidence="2" id="KW-1185">Reference proteome</keyword>
<accession>A0ACB9HQA3</accession>
<dbReference type="EMBL" id="CM042029">
    <property type="protein sequence ID" value="KAI3797022.1"/>
    <property type="molecule type" value="Genomic_DNA"/>
</dbReference>
<protein>
    <submittedName>
        <fullName evidence="1">Uncharacterized protein</fullName>
    </submittedName>
</protein>
<comment type="caution">
    <text evidence="1">The sequence shown here is derived from an EMBL/GenBank/DDBJ whole genome shotgun (WGS) entry which is preliminary data.</text>
</comment>
<sequence length="882" mass="100251">MDKFRKSFNKSPQHEPQIDTEEKQILLHQNDHTIDLSSTTTTTTTTMRSSPSPSPPDSGERRRDIEKGTNGNAASTTSKQPDVATYNFNVADNQNPNKVWRDSSYDFSNDSDQFDFITSAAASPQQSPALSRIAESPNNYGVLTPKDVRVSFHEEVIEPQQLRQRSNSTTAGASSPDAGGGEVSVCSANASFRGKSKSTLMRTKTKSRLIDPPETDQRSGRLSKSGVLTKGGSEIDDDDPFLDDDLPDEYKQLRYSKWTLVQLFSLFLILAGLTCTLTIPYLIHKTLYDLELWKWGVMIFVLICGRLVSGWGIRVIVLLIERNFVLRKRVLYFVYGLRKAVQNCVWLTLVLIAWQCIFDRKVERMATGKDVLPYVTKIWVCLLVGTIVWLLKTLLVKVLASSFHVSTFFDRIQESLFNQYVIETLSGPPLIEIQQEREEEDRVMEEVQKLQNAGATLPPDLKANIFKKSGRFIGTPRTNANTPMGGKSGKFSEVTTPKKVDEGITIDHLHRLNQKNISAWNMKRLMNIVRTGVLSTLDEQLQLQGATGDEDETAVQITNEKQAKVAAKKIFCNVAKQDSKRIFLADLMRFLREDEALKAIRLFDGECETKGISKGALKNWVVNVFRERRALALSLNDTKTAVNKLHQMLNVVVGILIIVIWLLILKVATTHFFIFLSSQLLLVVFVFGNTCKTTFEAIIFLFVMHPFDVGDRCEIDTVQMIVEEMNILTTVFLRYDNQKIIYPNSVLATKPIANYYRSPDMGDAIDFCIHVSTPVEKVALMKERITSYIENKSDHWYPAPLIVVRDVEDLNRLKISIWLSHRMNFQDMGERWQRRALLVEEMIKIFRDLDIEYRMLPVDINVRNMPSLASNRLPSNWTACTN</sequence>
<name>A0ACB9HQA3_9ASTR</name>
<reference evidence="2" key="1">
    <citation type="journal article" date="2022" name="Mol. Ecol. Resour.">
        <title>The genomes of chicory, endive, great burdock and yacon provide insights into Asteraceae palaeo-polyploidization history and plant inulin production.</title>
        <authorList>
            <person name="Fan W."/>
            <person name="Wang S."/>
            <person name="Wang H."/>
            <person name="Wang A."/>
            <person name="Jiang F."/>
            <person name="Liu H."/>
            <person name="Zhao H."/>
            <person name="Xu D."/>
            <person name="Zhang Y."/>
        </authorList>
    </citation>
    <scope>NUCLEOTIDE SEQUENCE [LARGE SCALE GENOMIC DNA]</scope>
    <source>
        <strain evidence="2">cv. Yunnan</strain>
    </source>
</reference>
<dbReference type="Proteomes" id="UP001056120">
    <property type="component" value="Linkage Group LG12"/>
</dbReference>
<proteinExistence type="predicted"/>
<reference evidence="1 2" key="2">
    <citation type="journal article" date="2022" name="Mol. Ecol. Resour.">
        <title>The genomes of chicory, endive, great burdock and yacon provide insights into Asteraceae paleo-polyploidization history and plant inulin production.</title>
        <authorList>
            <person name="Fan W."/>
            <person name="Wang S."/>
            <person name="Wang H."/>
            <person name="Wang A."/>
            <person name="Jiang F."/>
            <person name="Liu H."/>
            <person name="Zhao H."/>
            <person name="Xu D."/>
            <person name="Zhang Y."/>
        </authorList>
    </citation>
    <scope>NUCLEOTIDE SEQUENCE [LARGE SCALE GENOMIC DNA]</scope>
    <source>
        <strain evidence="2">cv. Yunnan</strain>
        <tissue evidence="1">Leaves</tissue>
    </source>
</reference>